<gene>
    <name evidence="1" type="ORF">NLN86_24275</name>
</gene>
<evidence type="ECO:0000313" key="1">
    <source>
        <dbReference type="EMBL" id="MCX9004732.1"/>
    </source>
</evidence>
<dbReference type="EMBL" id="JANDBG010000041">
    <property type="protein sequence ID" value="MCX9004732.1"/>
    <property type="molecule type" value="Genomic_DNA"/>
</dbReference>
<evidence type="ECO:0000313" key="2">
    <source>
        <dbReference type="Proteomes" id="UP001207430"/>
    </source>
</evidence>
<sequence length="64" mass="7470">MSNIRRLQLLENAVLNYGGGIEVLMKRINLMQDSDAHGQDLLRDLYSYLRDVNKILKMDVNDIY</sequence>
<proteinExistence type="predicted"/>
<dbReference type="AlphaFoldDB" id="A0AAW5WFR8"/>
<name>A0AAW5WFR8_9ENTR</name>
<protein>
    <submittedName>
        <fullName evidence="1">Uncharacterized protein</fullName>
    </submittedName>
</protein>
<accession>A0AAW5WFR8</accession>
<organism evidence="1 2">
    <name type="scientific">Citrobacter portucalensis</name>
    <dbReference type="NCBI Taxonomy" id="1639133"/>
    <lineage>
        <taxon>Bacteria</taxon>
        <taxon>Pseudomonadati</taxon>
        <taxon>Pseudomonadota</taxon>
        <taxon>Gammaproteobacteria</taxon>
        <taxon>Enterobacterales</taxon>
        <taxon>Enterobacteriaceae</taxon>
        <taxon>Citrobacter</taxon>
        <taxon>Citrobacter freundii complex</taxon>
    </lineage>
</organism>
<comment type="caution">
    <text evidence="1">The sequence shown here is derived from an EMBL/GenBank/DDBJ whole genome shotgun (WGS) entry which is preliminary data.</text>
</comment>
<reference evidence="1" key="1">
    <citation type="submission" date="2022-07" db="EMBL/GenBank/DDBJ databases">
        <title>Genome Sequence of Citrobacter portucalensis from Edible Snails.</title>
        <authorList>
            <person name="Okafor A.C."/>
            <person name="Ogbo F.C."/>
            <person name="Ruppitsch W."/>
            <person name="Allerberger F."/>
        </authorList>
    </citation>
    <scope>NUCLEOTIDE SEQUENCE</scope>
    <source>
        <strain evidence="1">Igbk 7</strain>
    </source>
</reference>
<dbReference type="RefSeq" id="WP_267449786.1">
    <property type="nucleotide sequence ID" value="NZ_JANDBG010000041.1"/>
</dbReference>
<dbReference type="Proteomes" id="UP001207430">
    <property type="component" value="Unassembled WGS sequence"/>
</dbReference>